<dbReference type="EMBL" id="HBIN01026492">
    <property type="protein sequence ID" value="CAE0448908.1"/>
    <property type="molecule type" value="Transcribed_RNA"/>
</dbReference>
<dbReference type="PANTHER" id="PTHR43611">
    <property type="entry name" value="ALPHA-D-GLUCOSE 1-PHOSPHATE PHOSPHATASE"/>
    <property type="match status" value="1"/>
</dbReference>
<reference evidence="2" key="1">
    <citation type="submission" date="2021-01" db="EMBL/GenBank/DDBJ databases">
        <authorList>
            <person name="Corre E."/>
            <person name="Pelletier E."/>
            <person name="Niang G."/>
            <person name="Scheremetjew M."/>
            <person name="Finn R."/>
            <person name="Kale V."/>
            <person name="Holt S."/>
            <person name="Cochrane G."/>
            <person name="Meng A."/>
            <person name="Brown T."/>
            <person name="Cohen L."/>
        </authorList>
    </citation>
    <scope>NUCLEOTIDE SEQUENCE</scope>
    <source>
        <strain evidence="2">GSBS06</strain>
    </source>
</reference>
<dbReference type="AlphaFoldDB" id="A0A7S3PSA5"/>
<protein>
    <submittedName>
        <fullName evidence="2">Uncharacterized protein</fullName>
    </submittedName>
</protein>
<name>A0A7S3PSA5_9STRA</name>
<feature type="compositionally biased region" description="Acidic residues" evidence="1">
    <location>
        <begin position="223"/>
        <end position="233"/>
    </location>
</feature>
<dbReference type="InterPro" id="IPR036412">
    <property type="entry name" value="HAD-like_sf"/>
</dbReference>
<dbReference type="InterPro" id="IPR023214">
    <property type="entry name" value="HAD_sf"/>
</dbReference>
<sequence>MKFVVFDFGSVLRVKTLNHPRVFAELTEELNTELEKVGSNIRVKDPSKLKKFVKSKDWKSTVGYGKCTRAEAFHQRFDELGIFDQSFRSQFLEKFDFEEKVVLPEMKALLKEIKKKEGVELGILSNHCLELRSWLGNDRYDIVPRLIPSENVVISAEIGVKKPHEDAYRNLLETLSRSKCAPKSKRKSLVARTAISYALRAKSAAQRRLGSRIRKKSLRTETPEEEGTEAQAEEEIELIDPLDVLFIDNRENNIEAAHNMGFATFLYKYDPNLDGDANVSLLRESILNFFE</sequence>
<dbReference type="Gene3D" id="3.40.50.1000">
    <property type="entry name" value="HAD superfamily/HAD-like"/>
    <property type="match status" value="1"/>
</dbReference>
<dbReference type="PANTHER" id="PTHR43611:SF3">
    <property type="entry name" value="FLAVIN MONONUCLEOTIDE HYDROLASE 1, CHLOROPLATIC"/>
    <property type="match status" value="1"/>
</dbReference>
<dbReference type="SUPFAM" id="SSF56784">
    <property type="entry name" value="HAD-like"/>
    <property type="match status" value="1"/>
</dbReference>
<evidence type="ECO:0000256" key="1">
    <source>
        <dbReference type="SAM" id="MobiDB-lite"/>
    </source>
</evidence>
<proteinExistence type="predicted"/>
<gene>
    <name evidence="2" type="ORF">ASTO00021_LOCUS18877</name>
</gene>
<feature type="region of interest" description="Disordered" evidence="1">
    <location>
        <begin position="212"/>
        <end position="233"/>
    </location>
</feature>
<evidence type="ECO:0000313" key="2">
    <source>
        <dbReference type="EMBL" id="CAE0448908.1"/>
    </source>
</evidence>
<accession>A0A7S3PSA5</accession>
<organism evidence="2">
    <name type="scientific">Aplanochytrium stocchinoi</name>
    <dbReference type="NCBI Taxonomy" id="215587"/>
    <lineage>
        <taxon>Eukaryota</taxon>
        <taxon>Sar</taxon>
        <taxon>Stramenopiles</taxon>
        <taxon>Bigyra</taxon>
        <taxon>Labyrinthulomycetes</taxon>
        <taxon>Thraustochytrida</taxon>
        <taxon>Thraustochytriidae</taxon>
        <taxon>Aplanochytrium</taxon>
    </lineage>
</organism>